<evidence type="ECO:0000256" key="4">
    <source>
        <dbReference type="ARBA" id="ARBA00022970"/>
    </source>
</evidence>
<dbReference type="SUPFAM" id="SSF53822">
    <property type="entry name" value="Periplasmic binding protein-like I"/>
    <property type="match status" value="1"/>
</dbReference>
<dbReference type="AlphaFoldDB" id="A0A5C0B7A9"/>
<dbReference type="KEGG" id="pacr:FXN63_26260"/>
<gene>
    <name evidence="7" type="ORF">FXN63_26260</name>
</gene>
<evidence type="ECO:0000256" key="5">
    <source>
        <dbReference type="SAM" id="SignalP"/>
    </source>
</evidence>
<dbReference type="PANTHER" id="PTHR47151:SF2">
    <property type="entry name" value="AMINO ACID BINDING PROTEIN"/>
    <property type="match status" value="1"/>
</dbReference>
<evidence type="ECO:0000256" key="2">
    <source>
        <dbReference type="ARBA" id="ARBA00022448"/>
    </source>
</evidence>
<feature type="domain" description="Leucine-binding protein" evidence="6">
    <location>
        <begin position="32"/>
        <end position="373"/>
    </location>
</feature>
<dbReference type="EMBL" id="CP043046">
    <property type="protein sequence ID" value="QEI08961.1"/>
    <property type="molecule type" value="Genomic_DNA"/>
</dbReference>
<keyword evidence="2" id="KW-0813">Transport</keyword>
<evidence type="ECO:0000259" key="6">
    <source>
        <dbReference type="Pfam" id="PF13458"/>
    </source>
</evidence>
<name>A0A5C0B7A9_9BURK</name>
<proteinExistence type="inferred from homology"/>
<dbReference type="Pfam" id="PF13458">
    <property type="entry name" value="Peripla_BP_6"/>
    <property type="match status" value="1"/>
</dbReference>
<evidence type="ECO:0000256" key="1">
    <source>
        <dbReference type="ARBA" id="ARBA00010062"/>
    </source>
</evidence>
<dbReference type="GO" id="GO:0006865">
    <property type="term" value="P:amino acid transport"/>
    <property type="evidence" value="ECO:0007669"/>
    <property type="project" value="UniProtKB-KW"/>
</dbReference>
<dbReference type="Gene3D" id="3.40.50.2300">
    <property type="match status" value="2"/>
</dbReference>
<comment type="similarity">
    <text evidence="1">Belongs to the leucine-binding protein family.</text>
</comment>
<keyword evidence="3 5" id="KW-0732">Signal</keyword>
<reference evidence="7 8" key="1">
    <citation type="submission" date="2019-08" db="EMBL/GenBank/DDBJ databases">
        <title>Amphibian skin-associated Pigmentiphaga: genome sequence and occurrence across geography and hosts.</title>
        <authorList>
            <person name="Bletz M.C."/>
            <person name="Bunk B."/>
            <person name="Sproeer C."/>
            <person name="Biwer P."/>
            <person name="Reiter S."/>
            <person name="Rabemananjara F.C.E."/>
            <person name="Schulz S."/>
            <person name="Overmann J."/>
            <person name="Vences M."/>
        </authorList>
    </citation>
    <scope>NUCLEOTIDE SEQUENCE [LARGE SCALE GENOMIC DNA]</scope>
    <source>
        <strain evidence="7 8">Mada1488</strain>
    </source>
</reference>
<protein>
    <submittedName>
        <fullName evidence="7">Branched-chain amino acid ABC transporter substrate-binding protein</fullName>
    </submittedName>
</protein>
<dbReference type="InterPro" id="IPR000709">
    <property type="entry name" value="Leu_Ile_Val-bd"/>
</dbReference>
<feature type="chain" id="PRO_5022962672" evidence="5">
    <location>
        <begin position="29"/>
        <end position="387"/>
    </location>
</feature>
<keyword evidence="8" id="KW-1185">Reference proteome</keyword>
<sequence length="387" mass="41169">MNINTSRRHLMLAAVFGSTMLAATPAMAQTQEVKIGFAGPMTGPQAHYGEEMQNGILLALKEANEKQIKIGGKPAKFVLVTRDDQADPRMGVQVAQQLVDAHISGMLGHFNSGTSIPAARVYNEAGIPQVSMATAPEFTKLGYNTAFRMMTNDVQQGAAVGGFIVNKLGAKTVAVIDDRTAYGQGLADELQRAVEAAGGKVVRREYTTDKATDFAAILTNIRSAAPAAIFFGGSDAQSAPLKRQLVALGITAPLLSGEMTRSETFLKVAGPAAEGTYASLAGVPISTLSGGKGFEDKYKAQFKKDMGVYSPYAYDGAWNLITAMEKAGSDEPEKYLPELAKLERKGLTSDNIAYEKTGDLKEVAVTIYQVKGGKWEQVETVVSKAGK</sequence>
<organism evidence="7 8">
    <name type="scientific">Pigmentiphaga aceris</name>
    <dbReference type="NCBI Taxonomy" id="1940612"/>
    <lineage>
        <taxon>Bacteria</taxon>
        <taxon>Pseudomonadati</taxon>
        <taxon>Pseudomonadota</taxon>
        <taxon>Betaproteobacteria</taxon>
        <taxon>Burkholderiales</taxon>
        <taxon>Alcaligenaceae</taxon>
        <taxon>Pigmentiphaga</taxon>
    </lineage>
</organism>
<dbReference type="CDD" id="cd06342">
    <property type="entry name" value="PBP1_ABC_LIVBP-like"/>
    <property type="match status" value="1"/>
</dbReference>
<evidence type="ECO:0000313" key="8">
    <source>
        <dbReference type="Proteomes" id="UP000325161"/>
    </source>
</evidence>
<dbReference type="PANTHER" id="PTHR47151">
    <property type="entry name" value="LEU/ILE/VAL-BINDING ABC TRANSPORTER SUBUNIT"/>
    <property type="match status" value="1"/>
</dbReference>
<dbReference type="InterPro" id="IPR028082">
    <property type="entry name" value="Peripla_BP_I"/>
</dbReference>
<dbReference type="Proteomes" id="UP000325161">
    <property type="component" value="Chromosome"/>
</dbReference>
<dbReference type="PRINTS" id="PR00337">
    <property type="entry name" value="LEUILEVALBP"/>
</dbReference>
<dbReference type="OrthoDB" id="9783240at2"/>
<feature type="signal peptide" evidence="5">
    <location>
        <begin position="1"/>
        <end position="28"/>
    </location>
</feature>
<accession>A0A5C0B7A9</accession>
<dbReference type="InterPro" id="IPR028081">
    <property type="entry name" value="Leu-bd"/>
</dbReference>
<evidence type="ECO:0000256" key="3">
    <source>
        <dbReference type="ARBA" id="ARBA00022729"/>
    </source>
</evidence>
<keyword evidence="4" id="KW-0029">Amino-acid transport</keyword>
<evidence type="ECO:0000313" key="7">
    <source>
        <dbReference type="EMBL" id="QEI08961.1"/>
    </source>
</evidence>